<dbReference type="Pfam" id="PF00005">
    <property type="entry name" value="ABC_tran"/>
    <property type="match status" value="1"/>
</dbReference>
<dbReference type="Proteomes" id="UP000179467">
    <property type="component" value="Unassembled WGS sequence"/>
</dbReference>
<dbReference type="GO" id="GO:0140359">
    <property type="term" value="F:ABC-type transporter activity"/>
    <property type="evidence" value="ECO:0007669"/>
    <property type="project" value="InterPro"/>
</dbReference>
<organism evidence="10 11">
    <name type="scientific">Edaphosphingomonas haloaromaticamans</name>
    <dbReference type="NCBI Taxonomy" id="653954"/>
    <lineage>
        <taxon>Bacteria</taxon>
        <taxon>Pseudomonadati</taxon>
        <taxon>Pseudomonadota</taxon>
        <taxon>Alphaproteobacteria</taxon>
        <taxon>Sphingomonadales</taxon>
        <taxon>Rhizorhabdaceae</taxon>
        <taxon>Edaphosphingomonas</taxon>
    </lineage>
</organism>
<dbReference type="PROSITE" id="PS00211">
    <property type="entry name" value="ABC_TRANSPORTER_1"/>
    <property type="match status" value="1"/>
</dbReference>
<dbReference type="GO" id="GO:0005886">
    <property type="term" value="C:plasma membrane"/>
    <property type="evidence" value="ECO:0007669"/>
    <property type="project" value="UniProtKB-SubCell"/>
</dbReference>
<evidence type="ECO:0000256" key="7">
    <source>
        <dbReference type="SAM" id="Phobius"/>
    </source>
</evidence>
<feature type="transmembrane region" description="Helical" evidence="7">
    <location>
        <begin position="248"/>
        <end position="269"/>
    </location>
</feature>
<dbReference type="Gene3D" id="3.40.50.300">
    <property type="entry name" value="P-loop containing nucleotide triphosphate hydrolases"/>
    <property type="match status" value="1"/>
</dbReference>
<dbReference type="GO" id="GO:0005524">
    <property type="term" value="F:ATP binding"/>
    <property type="evidence" value="ECO:0007669"/>
    <property type="project" value="UniProtKB-KW"/>
</dbReference>
<feature type="transmembrane region" description="Helical" evidence="7">
    <location>
        <begin position="141"/>
        <end position="159"/>
    </location>
</feature>
<keyword evidence="11" id="KW-1185">Reference proteome</keyword>
<dbReference type="PROSITE" id="PS50929">
    <property type="entry name" value="ABC_TM1F"/>
    <property type="match status" value="1"/>
</dbReference>
<evidence type="ECO:0000256" key="2">
    <source>
        <dbReference type="ARBA" id="ARBA00022692"/>
    </source>
</evidence>
<dbReference type="InterPro" id="IPR036640">
    <property type="entry name" value="ABC1_TM_sf"/>
</dbReference>
<feature type="domain" description="ABC transporter" evidence="8">
    <location>
        <begin position="308"/>
        <end position="530"/>
    </location>
</feature>
<evidence type="ECO:0000313" key="11">
    <source>
        <dbReference type="Proteomes" id="UP000179467"/>
    </source>
</evidence>
<evidence type="ECO:0000259" key="9">
    <source>
        <dbReference type="PROSITE" id="PS50929"/>
    </source>
</evidence>
<dbReference type="InterPro" id="IPR039421">
    <property type="entry name" value="Type_1_exporter"/>
</dbReference>
<dbReference type="EMBL" id="MIPT01000001">
    <property type="protein sequence ID" value="OHT21731.1"/>
    <property type="molecule type" value="Genomic_DNA"/>
</dbReference>
<name>A0A1S1HJU7_9SPHN</name>
<keyword evidence="3" id="KW-0547">Nucleotide-binding</keyword>
<dbReference type="RefSeq" id="WP_070934739.1">
    <property type="nucleotide sequence ID" value="NZ_MIPT01000001.1"/>
</dbReference>
<dbReference type="OrthoDB" id="5288404at2"/>
<dbReference type="AlphaFoldDB" id="A0A1S1HJU7"/>
<dbReference type="InterPro" id="IPR011527">
    <property type="entry name" value="ABC1_TM_dom"/>
</dbReference>
<keyword evidence="2 7" id="KW-0812">Transmembrane</keyword>
<evidence type="ECO:0000313" key="10">
    <source>
        <dbReference type="EMBL" id="OHT21731.1"/>
    </source>
</evidence>
<accession>A0A1S1HJU7</accession>
<dbReference type="Gene3D" id="1.20.1560.10">
    <property type="entry name" value="ABC transporter type 1, transmembrane domain"/>
    <property type="match status" value="1"/>
</dbReference>
<evidence type="ECO:0000256" key="3">
    <source>
        <dbReference type="ARBA" id="ARBA00022741"/>
    </source>
</evidence>
<evidence type="ECO:0000256" key="6">
    <source>
        <dbReference type="ARBA" id="ARBA00023136"/>
    </source>
</evidence>
<dbReference type="SMART" id="SM00382">
    <property type="entry name" value="AAA"/>
    <property type="match status" value="1"/>
</dbReference>
<keyword evidence="5 7" id="KW-1133">Transmembrane helix</keyword>
<dbReference type="PANTHER" id="PTHR24221">
    <property type="entry name" value="ATP-BINDING CASSETTE SUB-FAMILY B"/>
    <property type="match status" value="1"/>
</dbReference>
<dbReference type="InterPro" id="IPR017871">
    <property type="entry name" value="ABC_transporter-like_CS"/>
</dbReference>
<evidence type="ECO:0000259" key="8">
    <source>
        <dbReference type="PROSITE" id="PS50893"/>
    </source>
</evidence>
<protein>
    <submittedName>
        <fullName evidence="10">Putative ABC transporter ATP-binding protein</fullName>
    </submittedName>
</protein>
<feature type="transmembrane region" description="Helical" evidence="7">
    <location>
        <begin position="51"/>
        <end position="77"/>
    </location>
</feature>
<keyword evidence="4 10" id="KW-0067">ATP-binding</keyword>
<comment type="caution">
    <text evidence="10">The sequence shown here is derived from an EMBL/GenBank/DDBJ whole genome shotgun (WGS) entry which is preliminary data.</text>
</comment>
<comment type="subcellular location">
    <subcellularLocation>
        <location evidence="1">Cell membrane</location>
        <topology evidence="1">Multi-pass membrane protein</topology>
    </subcellularLocation>
</comment>
<gene>
    <name evidence="10" type="ORF">BHE75_03742</name>
</gene>
<feature type="transmembrane region" description="Helical" evidence="7">
    <location>
        <begin position="21"/>
        <end position="45"/>
    </location>
</feature>
<reference evidence="10 11" key="1">
    <citation type="submission" date="2016-09" db="EMBL/GenBank/DDBJ databases">
        <title>Metabolic pathway, cell adaptation mechanisms and a novel monoxygenase revealed through proteogenomic-transcription analysis of a Sphingomonas haloaromaticamans strain degrading the fungicide ortho-phenylphenol.</title>
        <authorList>
            <person name="Perruchon C."/>
            <person name="Papadopoulou E.S."/>
            <person name="Rousidou C."/>
            <person name="Vasileiadis S."/>
            <person name="Tanou G."/>
            <person name="Amoutzias G."/>
            <person name="Molassiotis A."/>
            <person name="Karpouzas D.G."/>
        </authorList>
    </citation>
    <scope>NUCLEOTIDE SEQUENCE [LARGE SCALE GENOMIC DNA]</scope>
    <source>
        <strain evidence="10 11">P3</strain>
    </source>
</reference>
<feature type="domain" description="ABC transmembrane type-1" evidence="9">
    <location>
        <begin position="22"/>
        <end position="268"/>
    </location>
</feature>
<dbReference type="GO" id="GO:0016887">
    <property type="term" value="F:ATP hydrolysis activity"/>
    <property type="evidence" value="ECO:0007669"/>
    <property type="project" value="InterPro"/>
</dbReference>
<dbReference type="SUPFAM" id="SSF90123">
    <property type="entry name" value="ABC transporter transmembrane region"/>
    <property type="match status" value="1"/>
</dbReference>
<keyword evidence="6 7" id="KW-0472">Membrane</keyword>
<sequence length="530" mass="55269">MNRELAALLADVSQPQRRASGVALWCAAAAAMAGISLLGLAGWFITAAALAGAAGIAAIQAFNYLIPGAAIRLLAIVRTVTRYGERLYGHKAALFALAALRARLFGRLINAPSPEHTRSAGEAGALLQQDVDALEDRFVRAPAYFAGMFGAATALALAVPAGPRAFLALFVIMAAGVLAARSFARRVLPRRALDIQEQIARLKQEFVEYAAASPEIAAYGFAPSIEALLARQAARLDDARVGFARNEALLGAGVTALGGLAIATMIALSRASLPLTLLAALAAAGALEALGATIRSLGRDAVVAAGLERLAQLAAIPGPTAAPVALIGESIALGDDPRSVMLAKGDRLAITGRSGAGKTSLLECLAGWRTTCGHSLLIDQRPLAECPPEARRRLFALSPQDGGMIAGTIADNLRLARPGLEDEALWHALGIACLADDVRVMPERLLTWIGDGGARLSGGQRKRLSLARALLAGRPWLLLDEPSEGLDPATEAVLCGNLDSWLRDTGTGLVLVTHRSAMLPLAHRFLELPD</sequence>
<dbReference type="PROSITE" id="PS50893">
    <property type="entry name" value="ABC_TRANSPORTER_2"/>
    <property type="match status" value="1"/>
</dbReference>
<dbReference type="SUPFAM" id="SSF52540">
    <property type="entry name" value="P-loop containing nucleoside triphosphate hydrolases"/>
    <property type="match status" value="1"/>
</dbReference>
<dbReference type="PANTHER" id="PTHR24221:SF654">
    <property type="entry name" value="ATP-BINDING CASSETTE SUB-FAMILY B MEMBER 6"/>
    <property type="match status" value="1"/>
</dbReference>
<evidence type="ECO:0000256" key="1">
    <source>
        <dbReference type="ARBA" id="ARBA00004651"/>
    </source>
</evidence>
<dbReference type="InterPro" id="IPR003439">
    <property type="entry name" value="ABC_transporter-like_ATP-bd"/>
</dbReference>
<evidence type="ECO:0000256" key="4">
    <source>
        <dbReference type="ARBA" id="ARBA00022840"/>
    </source>
</evidence>
<dbReference type="InterPro" id="IPR027417">
    <property type="entry name" value="P-loop_NTPase"/>
</dbReference>
<proteinExistence type="predicted"/>
<dbReference type="InterPro" id="IPR003593">
    <property type="entry name" value="AAA+_ATPase"/>
</dbReference>
<evidence type="ECO:0000256" key="5">
    <source>
        <dbReference type="ARBA" id="ARBA00022989"/>
    </source>
</evidence>
<feature type="transmembrane region" description="Helical" evidence="7">
    <location>
        <begin position="165"/>
        <end position="184"/>
    </location>
</feature>